<keyword evidence="3" id="KW-1185">Reference proteome</keyword>
<reference evidence="1" key="1">
    <citation type="submission" date="2023-06" db="EMBL/GenBank/DDBJ databases">
        <authorList>
            <person name="Kurt Z."/>
        </authorList>
    </citation>
    <scope>NUCLEOTIDE SEQUENCE</scope>
</reference>
<gene>
    <name evidence="1" type="ORF">HINF_LOCUS28651</name>
    <name evidence="2" type="ORF">HINF_LOCUS51878</name>
</gene>
<organism evidence="1">
    <name type="scientific">Hexamita inflata</name>
    <dbReference type="NCBI Taxonomy" id="28002"/>
    <lineage>
        <taxon>Eukaryota</taxon>
        <taxon>Metamonada</taxon>
        <taxon>Diplomonadida</taxon>
        <taxon>Hexamitidae</taxon>
        <taxon>Hexamitinae</taxon>
        <taxon>Hexamita</taxon>
    </lineage>
</organism>
<comment type="caution">
    <text evidence="1">The sequence shown here is derived from an EMBL/GenBank/DDBJ whole genome shotgun (WGS) entry which is preliminary data.</text>
</comment>
<name>A0AA86U6D8_9EUKA</name>
<dbReference type="AlphaFoldDB" id="A0AA86U6D8"/>
<proteinExistence type="predicted"/>
<accession>A0AA86U6D8</accession>
<evidence type="ECO:0000313" key="3">
    <source>
        <dbReference type="Proteomes" id="UP001642409"/>
    </source>
</evidence>
<dbReference type="EMBL" id="CATOUU010000686">
    <property type="protein sequence ID" value="CAI9941006.1"/>
    <property type="molecule type" value="Genomic_DNA"/>
</dbReference>
<sequence length="172" mass="19770">MFKYNIIGNALRMSSSLDKQIVEQECSNDLQLFKGMKLLKASIDGKHNMQSRLEFVLQSHQTEIKNLEIKNCIIDLRQAQGQFEDITFTNAFLQEVQQINLVRLQFLSIQLELLQVSYNMAKLLALILVESIIRKTNSITYQVSTSAFLEVGKVLLSLIVRSPIRYQTTFPL</sequence>
<dbReference type="Proteomes" id="UP001642409">
    <property type="component" value="Unassembled WGS sequence"/>
</dbReference>
<reference evidence="2 3" key="2">
    <citation type="submission" date="2024-07" db="EMBL/GenBank/DDBJ databases">
        <authorList>
            <person name="Akdeniz Z."/>
        </authorList>
    </citation>
    <scope>NUCLEOTIDE SEQUENCE [LARGE SCALE GENOMIC DNA]</scope>
</reference>
<evidence type="ECO:0000313" key="2">
    <source>
        <dbReference type="EMBL" id="CAL6065514.1"/>
    </source>
</evidence>
<dbReference type="EMBL" id="CAXDID020000255">
    <property type="protein sequence ID" value="CAL6065514.1"/>
    <property type="molecule type" value="Genomic_DNA"/>
</dbReference>
<evidence type="ECO:0000313" key="1">
    <source>
        <dbReference type="EMBL" id="CAI9941006.1"/>
    </source>
</evidence>
<protein>
    <submittedName>
        <fullName evidence="2">Hypothetical_protein</fullName>
    </submittedName>
</protein>